<gene>
    <name evidence="1" type="ORF">PIB30_030976</name>
</gene>
<dbReference type="Proteomes" id="UP001341840">
    <property type="component" value="Unassembled WGS sequence"/>
</dbReference>
<name>A0ABU6TCI6_9FABA</name>
<evidence type="ECO:0000313" key="2">
    <source>
        <dbReference type="Proteomes" id="UP001341840"/>
    </source>
</evidence>
<accession>A0ABU6TCI6</accession>
<reference evidence="1 2" key="1">
    <citation type="journal article" date="2023" name="Plants (Basel)">
        <title>Bridging the Gap: Combining Genomics and Transcriptomics Approaches to Understand Stylosanthes scabra, an Orphan Legume from the Brazilian Caatinga.</title>
        <authorList>
            <person name="Ferreira-Neto J.R.C."/>
            <person name="da Silva M.D."/>
            <person name="Binneck E."/>
            <person name="de Melo N.F."/>
            <person name="da Silva R.H."/>
            <person name="de Melo A.L.T.M."/>
            <person name="Pandolfi V."/>
            <person name="Bustamante F.O."/>
            <person name="Brasileiro-Vidal A.C."/>
            <person name="Benko-Iseppon A.M."/>
        </authorList>
    </citation>
    <scope>NUCLEOTIDE SEQUENCE [LARGE SCALE GENOMIC DNA]</scope>
    <source>
        <tissue evidence="1">Leaves</tissue>
    </source>
</reference>
<protein>
    <submittedName>
        <fullName evidence="1">Uncharacterized protein</fullName>
    </submittedName>
</protein>
<proteinExistence type="predicted"/>
<comment type="caution">
    <text evidence="1">The sequence shown here is derived from an EMBL/GenBank/DDBJ whole genome shotgun (WGS) entry which is preliminary data.</text>
</comment>
<organism evidence="1 2">
    <name type="scientific">Stylosanthes scabra</name>
    <dbReference type="NCBI Taxonomy" id="79078"/>
    <lineage>
        <taxon>Eukaryota</taxon>
        <taxon>Viridiplantae</taxon>
        <taxon>Streptophyta</taxon>
        <taxon>Embryophyta</taxon>
        <taxon>Tracheophyta</taxon>
        <taxon>Spermatophyta</taxon>
        <taxon>Magnoliopsida</taxon>
        <taxon>eudicotyledons</taxon>
        <taxon>Gunneridae</taxon>
        <taxon>Pentapetalae</taxon>
        <taxon>rosids</taxon>
        <taxon>fabids</taxon>
        <taxon>Fabales</taxon>
        <taxon>Fabaceae</taxon>
        <taxon>Papilionoideae</taxon>
        <taxon>50 kb inversion clade</taxon>
        <taxon>dalbergioids sensu lato</taxon>
        <taxon>Dalbergieae</taxon>
        <taxon>Pterocarpus clade</taxon>
        <taxon>Stylosanthes</taxon>
    </lineage>
</organism>
<dbReference type="EMBL" id="JASCZI010090752">
    <property type="protein sequence ID" value="MED6146059.1"/>
    <property type="molecule type" value="Genomic_DNA"/>
</dbReference>
<evidence type="ECO:0000313" key="1">
    <source>
        <dbReference type="EMBL" id="MED6146059.1"/>
    </source>
</evidence>
<sequence>MDLQTRQREFKGFNDLGEAIAYMRRGPIGSGVEAEGGKSGAGSGSLLGRYVEGGDFVKGTQDGDIMIAEDMEVYLVRVCTKLRVGCPLFEFRKSYLCGGVHTVAYSASLQCPEKGVELEVHDSFFMDEQQAQQDACFRLLQQLLSTKGKTIMDFNHRLLAVAR</sequence>
<keyword evidence="2" id="KW-1185">Reference proteome</keyword>